<keyword evidence="9" id="KW-0206">Cytoskeleton</keyword>
<dbReference type="Gene3D" id="3.90.640.10">
    <property type="entry name" value="Actin, Chain A, domain 4"/>
    <property type="match status" value="2"/>
</dbReference>
<evidence type="ECO:0000256" key="3">
    <source>
        <dbReference type="ARBA" id="ARBA00012552"/>
    </source>
</evidence>
<feature type="domain" description="DEAD-box RNA helicase Q" evidence="15">
    <location>
        <begin position="459"/>
        <end position="487"/>
    </location>
</feature>
<dbReference type="EMBL" id="JYDJ01000466">
    <property type="protein sequence ID" value="KRX35173.1"/>
    <property type="molecule type" value="Genomic_DNA"/>
</dbReference>
<dbReference type="Gene3D" id="3.30.420.40">
    <property type="match status" value="4"/>
</dbReference>
<dbReference type="FunFam" id="3.30.420.40:FF:000291">
    <property type="entry name" value="Actin, alpha skeletal muscle"/>
    <property type="match status" value="2"/>
</dbReference>
<dbReference type="InterPro" id="IPR043129">
    <property type="entry name" value="ATPase_NBD"/>
</dbReference>
<comment type="caution">
    <text evidence="16">The sequence shown here is derived from an EMBL/GenBank/DDBJ whole genome shotgun (WGS) entry which is preliminary data.</text>
</comment>
<dbReference type="SMART" id="SM00490">
    <property type="entry name" value="HELICc"/>
    <property type="match status" value="1"/>
</dbReference>
<dbReference type="Pfam" id="PF00270">
    <property type="entry name" value="DEAD"/>
    <property type="match status" value="1"/>
</dbReference>
<evidence type="ECO:0000313" key="16">
    <source>
        <dbReference type="EMBL" id="KRX35173.1"/>
    </source>
</evidence>
<dbReference type="PROSITE" id="PS01132">
    <property type="entry name" value="ACTINS_ACT_LIKE"/>
    <property type="match status" value="2"/>
</dbReference>
<feature type="domain" description="Helicase C-terminal" evidence="14">
    <location>
        <begin position="673"/>
        <end position="842"/>
    </location>
</feature>
<evidence type="ECO:0000256" key="6">
    <source>
        <dbReference type="ARBA" id="ARBA00022801"/>
    </source>
</evidence>
<protein>
    <recommendedName>
        <fullName evidence="3">RNA helicase</fullName>
        <ecNumber evidence="3">3.6.4.13</ecNumber>
    </recommendedName>
</protein>
<dbReference type="GO" id="GO:0003724">
    <property type="term" value="F:RNA helicase activity"/>
    <property type="evidence" value="ECO:0007669"/>
    <property type="project" value="UniProtKB-EC"/>
</dbReference>
<evidence type="ECO:0000313" key="17">
    <source>
        <dbReference type="Proteomes" id="UP000055048"/>
    </source>
</evidence>
<organism evidence="16 17">
    <name type="scientific">Trichinella murrelli</name>
    <dbReference type="NCBI Taxonomy" id="144512"/>
    <lineage>
        <taxon>Eukaryota</taxon>
        <taxon>Metazoa</taxon>
        <taxon>Ecdysozoa</taxon>
        <taxon>Nematoda</taxon>
        <taxon>Enoplea</taxon>
        <taxon>Dorylaimia</taxon>
        <taxon>Trichinellida</taxon>
        <taxon>Trichinellidae</taxon>
        <taxon>Trichinella</taxon>
    </lineage>
</organism>
<dbReference type="GO" id="GO:0005856">
    <property type="term" value="C:cytoskeleton"/>
    <property type="evidence" value="ECO:0007669"/>
    <property type="project" value="UniProtKB-SubCell"/>
</dbReference>
<evidence type="ECO:0000259" key="14">
    <source>
        <dbReference type="PROSITE" id="PS51194"/>
    </source>
</evidence>
<dbReference type="FunFam" id="3.90.640.10:FF:000047">
    <property type="entry name" value="Actin, alpha skeletal muscle"/>
    <property type="match status" value="2"/>
</dbReference>
<dbReference type="SMART" id="SM00268">
    <property type="entry name" value="ACTIN"/>
    <property type="match status" value="2"/>
</dbReference>
<dbReference type="Pfam" id="PF00271">
    <property type="entry name" value="Helicase_C"/>
    <property type="match status" value="1"/>
</dbReference>
<comment type="catalytic activity">
    <reaction evidence="10">
        <text>ATP + H2O = ADP + phosphate + H(+)</text>
        <dbReference type="Rhea" id="RHEA:13065"/>
        <dbReference type="ChEBI" id="CHEBI:15377"/>
        <dbReference type="ChEBI" id="CHEBI:15378"/>
        <dbReference type="ChEBI" id="CHEBI:30616"/>
        <dbReference type="ChEBI" id="CHEBI:43474"/>
        <dbReference type="ChEBI" id="CHEBI:456216"/>
    </reaction>
</comment>
<gene>
    <name evidence="16" type="ORF">T05_7355</name>
</gene>
<evidence type="ECO:0000256" key="2">
    <source>
        <dbReference type="ARBA" id="ARBA00006752"/>
    </source>
</evidence>
<evidence type="ECO:0000256" key="9">
    <source>
        <dbReference type="ARBA" id="ARBA00023212"/>
    </source>
</evidence>
<dbReference type="InterPro" id="IPR014001">
    <property type="entry name" value="Helicase_ATP-bd"/>
</dbReference>
<dbReference type="InterPro" id="IPR001650">
    <property type="entry name" value="Helicase_C-like"/>
</dbReference>
<dbReference type="OrthoDB" id="5919232at2759"/>
<dbReference type="GO" id="GO:0005524">
    <property type="term" value="F:ATP binding"/>
    <property type="evidence" value="ECO:0007669"/>
    <property type="project" value="UniProtKB-KW"/>
</dbReference>
<keyword evidence="7" id="KW-0347">Helicase</keyword>
<evidence type="ECO:0000256" key="4">
    <source>
        <dbReference type="ARBA" id="ARBA00022490"/>
    </source>
</evidence>
<comment type="subcellular location">
    <subcellularLocation>
        <location evidence="1">Cytoplasm</location>
        <location evidence="1">Cytoskeleton</location>
    </subcellularLocation>
</comment>
<feature type="domain" description="Helicase ATP-binding" evidence="13">
    <location>
        <begin position="492"/>
        <end position="662"/>
    </location>
</feature>
<dbReference type="PROSITE" id="PS51195">
    <property type="entry name" value="Q_MOTIF"/>
    <property type="match status" value="1"/>
</dbReference>
<dbReference type="AlphaFoldDB" id="A0A0V0T8F7"/>
<evidence type="ECO:0000259" key="15">
    <source>
        <dbReference type="PROSITE" id="PS51195"/>
    </source>
</evidence>
<dbReference type="Proteomes" id="UP000055048">
    <property type="component" value="Unassembled WGS sequence"/>
</dbReference>
<name>A0A0V0T8F7_9BILA</name>
<evidence type="ECO:0000256" key="11">
    <source>
        <dbReference type="PROSITE-ProRule" id="PRU00552"/>
    </source>
</evidence>
<accession>A0A0V0T8F7</accession>
<dbReference type="PRINTS" id="PR00190">
    <property type="entry name" value="ACTIN"/>
</dbReference>
<dbReference type="STRING" id="144512.A0A0V0T8F7"/>
<dbReference type="Pfam" id="PF00022">
    <property type="entry name" value="Actin"/>
    <property type="match status" value="2"/>
</dbReference>
<evidence type="ECO:0000256" key="12">
    <source>
        <dbReference type="RuleBase" id="RU000487"/>
    </source>
</evidence>
<dbReference type="InterPro" id="IPR011545">
    <property type="entry name" value="DEAD/DEAH_box_helicase_dom"/>
</dbReference>
<dbReference type="CDD" id="cd18787">
    <property type="entry name" value="SF2_C_DEAD"/>
    <property type="match status" value="1"/>
</dbReference>
<keyword evidence="6" id="KW-0378">Hydrolase</keyword>
<dbReference type="InterPro" id="IPR020902">
    <property type="entry name" value="Actin/actin-like_CS"/>
</dbReference>
<dbReference type="GO" id="GO:0003676">
    <property type="term" value="F:nucleic acid binding"/>
    <property type="evidence" value="ECO:0007669"/>
    <property type="project" value="InterPro"/>
</dbReference>
<comment type="similarity">
    <text evidence="2 12">Belongs to the actin family.</text>
</comment>
<dbReference type="Gene3D" id="3.40.50.300">
    <property type="entry name" value="P-loop containing nucleotide triphosphate hydrolases"/>
    <property type="match status" value="2"/>
</dbReference>
<dbReference type="EC" id="3.6.4.13" evidence="3"/>
<keyword evidence="17" id="KW-1185">Reference proteome</keyword>
<evidence type="ECO:0000256" key="7">
    <source>
        <dbReference type="ARBA" id="ARBA00022806"/>
    </source>
</evidence>
<proteinExistence type="inferred from homology"/>
<dbReference type="InterPro" id="IPR004000">
    <property type="entry name" value="Actin"/>
</dbReference>
<dbReference type="InterPro" id="IPR014014">
    <property type="entry name" value="RNA_helicase_DEAD_Q_motif"/>
</dbReference>
<keyword evidence="4" id="KW-0963">Cytoplasm</keyword>
<feature type="short sequence motif" description="Q motif" evidence="11">
    <location>
        <begin position="459"/>
        <end position="487"/>
    </location>
</feature>
<evidence type="ECO:0000259" key="13">
    <source>
        <dbReference type="PROSITE" id="PS51192"/>
    </source>
</evidence>
<dbReference type="SUPFAM" id="SSF52540">
    <property type="entry name" value="P-loop containing nucleoside triphosphate hydrolases"/>
    <property type="match status" value="1"/>
</dbReference>
<evidence type="ECO:0000256" key="5">
    <source>
        <dbReference type="ARBA" id="ARBA00022741"/>
    </source>
</evidence>
<dbReference type="GO" id="GO:0016787">
    <property type="term" value="F:hydrolase activity"/>
    <property type="evidence" value="ECO:0007669"/>
    <property type="project" value="UniProtKB-KW"/>
</dbReference>
<dbReference type="InterPro" id="IPR027417">
    <property type="entry name" value="P-loop_NTPase"/>
</dbReference>
<keyword evidence="5" id="KW-0547">Nucleotide-binding</keyword>
<reference evidence="16 17" key="1">
    <citation type="submission" date="2015-01" db="EMBL/GenBank/DDBJ databases">
        <title>Evolution of Trichinella species and genotypes.</title>
        <authorList>
            <person name="Korhonen P.K."/>
            <person name="Edoardo P."/>
            <person name="Giuseppe L.R."/>
            <person name="Gasser R.B."/>
        </authorList>
    </citation>
    <scope>NUCLEOTIDE SEQUENCE [LARGE SCALE GENOMIC DNA]</scope>
    <source>
        <strain evidence="16">ISS417</strain>
    </source>
</reference>
<evidence type="ECO:0000256" key="8">
    <source>
        <dbReference type="ARBA" id="ARBA00022840"/>
    </source>
</evidence>
<sequence length="1240" mass="140698">MDPDLTRPVVIDNGSGVFKAGFAGDDAPISVFPSIIGRPRHQGVMIGMAKKASYIGDEAQNMRGLLTIEYPIEHGIVTNWDDMELLWHHTFYNEMRVAPKEHPVLLTEAPMNPKSNREKMIEIMFESFKTPATYVAIQAVLSLYASGRTTGIVLDCGDGVSHTVPIYEGFAMPHAILRHDLAGRDLTNYMINLLTERGYSFTTTAEREIVRDIKEKLCFVARDFEHAVITERLNRHLNRSYQLPDGHVIKIGSERFRCPEALFQPSLLGLECCGLHETINISIMKCDLDLRSQLYENVILSGGSTMFPGTEHRMTKELRVLGPEFTPHLNGSIQFGLVDPLWLLCQPFKICGFLTKIMKNTEAQLFIRSASEWRNECQNYIIISIMKYFYGRFFNTRLCRSQDFVFLMCVMSRNAEGEIVYSKKEIALLRKLINDTLVDDSNSVFKIESRYGLVYKAAAHFEHLPLSYDILKQLCIHGYFKPSKIQATSIQFMLADSPVDVAIQSQSGTGKTVAFVLCVLQRLQLDNRWPQCLCLVPTYELAAQVRDVFCKLGSYSNSLSIALATRSTDAKVPPHDQQITDQVIVGTSGTVIRWLHQFKCFDPKKLNIFILDEADLMLNSGSQIIRIIQTLREDCQRLLFSTTYNNAVRKLFLKVAKDPVTITVQNEGLVLDNIEQFYIKCKTDDEKLEAICNFYRTLVIGQCVIFCETRSTAHWLAVKIRAKGHRVAVLSGEIMIEQRAEIMRRFRKGEDRILIVTNLCSKGIDIIQVNIVINFDLPRATALEVDIGEYIHRIGHCGRFGRRGLAFTFITEIEGLCGVQMIEYCLSKPVKMLDPFDQKNLTDLESSFQMDPDSTRPVVIDNGSGVLKAGFAGDDAPISVFPSIIGRPRYQGVLIGMAEKSPYVGDEAQNMRGLLTLKYPIEHGIVTNWDDMELLWHHTFYNEMRVAPKEHPVLLTEAPMNPKSNREKMIEIMFESFKTPATYVAIQAVLSLYASGRTTGIVLDCGDGVSHTVPIYEGFAMPHAVLRHDLAGRDLTNYMINLLTERGYSFTTTAEREIVRDIKEKLCFVARDFEHAVITERLNRHLNRSYQLPDGHVIKIGSERFRCPEALFQPSLLGLECCGLHETINISIMKCDLDLRSQLYENVILSGGSTMFPGTEHRMTKELRVLGPEFTPHLNGSIQFGLVDPLWLLCQPFKICGFLTKIMKNTEAQLFIRSASEWRNECQNYLFILNHSHFLI</sequence>
<dbReference type="PROSITE" id="PS51192">
    <property type="entry name" value="HELICASE_ATP_BIND_1"/>
    <property type="match status" value="1"/>
</dbReference>
<dbReference type="SUPFAM" id="SSF53067">
    <property type="entry name" value="Actin-like ATPase domain"/>
    <property type="match status" value="4"/>
</dbReference>
<evidence type="ECO:0000256" key="1">
    <source>
        <dbReference type="ARBA" id="ARBA00004245"/>
    </source>
</evidence>
<dbReference type="PANTHER" id="PTHR11937">
    <property type="entry name" value="ACTIN"/>
    <property type="match status" value="1"/>
</dbReference>
<dbReference type="SMART" id="SM00487">
    <property type="entry name" value="DEXDc"/>
    <property type="match status" value="1"/>
</dbReference>
<dbReference type="PROSITE" id="PS51194">
    <property type="entry name" value="HELICASE_CTER"/>
    <property type="match status" value="1"/>
</dbReference>
<keyword evidence="8" id="KW-0067">ATP-binding</keyword>
<evidence type="ECO:0000256" key="10">
    <source>
        <dbReference type="ARBA" id="ARBA00049360"/>
    </source>
</evidence>